<keyword evidence="3" id="KW-1185">Reference proteome</keyword>
<feature type="domain" description="HTH cro/C1-type" evidence="1">
    <location>
        <begin position="85"/>
        <end position="141"/>
    </location>
</feature>
<dbReference type="Proteomes" id="UP001597287">
    <property type="component" value="Unassembled WGS sequence"/>
</dbReference>
<evidence type="ECO:0000259" key="1">
    <source>
        <dbReference type="SMART" id="SM00530"/>
    </source>
</evidence>
<evidence type="ECO:0000313" key="2">
    <source>
        <dbReference type="EMBL" id="MFD2318475.1"/>
    </source>
</evidence>
<evidence type="ECO:0000313" key="3">
    <source>
        <dbReference type="Proteomes" id="UP001597287"/>
    </source>
</evidence>
<dbReference type="RefSeq" id="WP_380105524.1">
    <property type="nucleotide sequence ID" value="NZ_JBHSIH010000001.1"/>
</dbReference>
<reference evidence="3" key="1">
    <citation type="journal article" date="2019" name="Int. J. Syst. Evol. Microbiol.">
        <title>The Global Catalogue of Microorganisms (GCM) 10K type strain sequencing project: providing services to taxonomists for standard genome sequencing and annotation.</title>
        <authorList>
            <consortium name="The Broad Institute Genomics Platform"/>
            <consortium name="The Broad Institute Genome Sequencing Center for Infectious Disease"/>
            <person name="Wu L."/>
            <person name="Ma J."/>
        </authorList>
    </citation>
    <scope>NUCLEOTIDE SEQUENCE [LARGE SCALE GENOMIC DNA]</scope>
    <source>
        <strain evidence="3">CCUG 62793</strain>
    </source>
</reference>
<dbReference type="InterPro" id="IPR001387">
    <property type="entry name" value="Cro/C1-type_HTH"/>
</dbReference>
<dbReference type="EMBL" id="JBHUIG010000005">
    <property type="protein sequence ID" value="MFD2318475.1"/>
    <property type="molecule type" value="Genomic_DNA"/>
</dbReference>
<comment type="caution">
    <text evidence="2">The sequence shown here is derived from an EMBL/GenBank/DDBJ whole genome shotgun (WGS) entry which is preliminary data.</text>
</comment>
<protein>
    <submittedName>
        <fullName evidence="2">Helix-turn-helix domain-containing protein</fullName>
    </submittedName>
</protein>
<proteinExistence type="predicted"/>
<dbReference type="SUPFAM" id="SSF47413">
    <property type="entry name" value="lambda repressor-like DNA-binding domains"/>
    <property type="match status" value="1"/>
</dbReference>
<name>A0ABW5EKJ2_9BURK</name>
<sequence length="198" mass="21215">MRKSNRGLGMVRGAPVAGSTPNHWDTACGEHSQSFATSDVPPKAAMICSEFIAEIKACFQSNKQACFLTHGQPPCKLTFVTYGERLNQAIQLAGSSRAAVAEAVGASVQAIGQVIRGDTVALTAENSARAAEALRVDHFWLATGEGEPRPKSKFPLSDDLLKELSNLDQTEIIRVENSVRGFLGMQPLAIPIQHSKQA</sequence>
<dbReference type="SMART" id="SM00530">
    <property type="entry name" value="HTH_XRE"/>
    <property type="match status" value="1"/>
</dbReference>
<dbReference type="CDD" id="cd00093">
    <property type="entry name" value="HTH_XRE"/>
    <property type="match status" value="1"/>
</dbReference>
<organism evidence="2 3">
    <name type="scientific">Delftia deserti</name>
    <dbReference type="NCBI Taxonomy" id="1651218"/>
    <lineage>
        <taxon>Bacteria</taxon>
        <taxon>Pseudomonadati</taxon>
        <taxon>Pseudomonadota</taxon>
        <taxon>Betaproteobacteria</taxon>
        <taxon>Burkholderiales</taxon>
        <taxon>Comamonadaceae</taxon>
        <taxon>Delftia</taxon>
    </lineage>
</organism>
<accession>A0ABW5EKJ2</accession>
<gene>
    <name evidence="2" type="ORF">ACFSPV_07160</name>
</gene>
<dbReference type="InterPro" id="IPR010982">
    <property type="entry name" value="Lambda_DNA-bd_dom_sf"/>
</dbReference>
<dbReference type="Gene3D" id="1.10.260.40">
    <property type="entry name" value="lambda repressor-like DNA-binding domains"/>
    <property type="match status" value="1"/>
</dbReference>